<feature type="domain" description="Internalin I Ig-like" evidence="6">
    <location>
        <begin position="355"/>
        <end position="428"/>
    </location>
</feature>
<feature type="compositionally biased region" description="Polar residues" evidence="3">
    <location>
        <begin position="574"/>
        <end position="586"/>
    </location>
</feature>
<keyword evidence="5" id="KW-0732">Signal</keyword>
<organism evidence="8 9">
    <name type="scientific">Listeria marthii</name>
    <dbReference type="NCBI Taxonomy" id="529731"/>
    <lineage>
        <taxon>Bacteria</taxon>
        <taxon>Bacillati</taxon>
        <taxon>Bacillota</taxon>
        <taxon>Bacilli</taxon>
        <taxon>Bacillales</taxon>
        <taxon>Listeriaceae</taxon>
        <taxon>Listeria</taxon>
    </lineage>
</organism>
<dbReference type="NCBIfam" id="NF033932">
    <property type="entry name" value="LapB_rpt_80"/>
    <property type="match status" value="2"/>
</dbReference>
<evidence type="ECO:0000313" key="8">
    <source>
        <dbReference type="EMBL" id="MBC1978168.1"/>
    </source>
</evidence>
<dbReference type="RefSeq" id="WP_185529973.1">
    <property type="nucleotide sequence ID" value="NZ_JAASWI010000002.1"/>
</dbReference>
<dbReference type="SUPFAM" id="SSF52058">
    <property type="entry name" value="L domain-like"/>
    <property type="match status" value="1"/>
</dbReference>
<dbReference type="AlphaFoldDB" id="A0A842CS33"/>
<dbReference type="EMBL" id="JAASWI010000002">
    <property type="protein sequence ID" value="MBC1978168.1"/>
    <property type="molecule type" value="Genomic_DNA"/>
</dbReference>
<dbReference type="Pfam" id="PF22122">
    <property type="entry name" value="InlK_D2"/>
    <property type="match status" value="1"/>
</dbReference>
<evidence type="ECO:0000256" key="5">
    <source>
        <dbReference type="SAM" id="SignalP"/>
    </source>
</evidence>
<proteinExistence type="predicted"/>
<dbReference type="NCBIfam" id="TIGR01167">
    <property type="entry name" value="LPXTG_anchor"/>
    <property type="match status" value="1"/>
</dbReference>
<keyword evidence="4" id="KW-0812">Transmembrane</keyword>
<feature type="compositionally biased region" description="Pro residues" evidence="3">
    <location>
        <begin position="511"/>
        <end position="547"/>
    </location>
</feature>
<dbReference type="Gene3D" id="2.60.40.10">
    <property type="entry name" value="Immunoglobulins"/>
    <property type="match status" value="2"/>
</dbReference>
<feature type="region of interest" description="Disordered" evidence="3">
    <location>
        <begin position="508"/>
        <end position="594"/>
    </location>
</feature>
<feature type="signal peptide" evidence="5">
    <location>
        <begin position="1"/>
        <end position="30"/>
    </location>
</feature>
<feature type="domain" description="Internalin K" evidence="7">
    <location>
        <begin position="236"/>
        <end position="350"/>
    </location>
</feature>
<evidence type="ECO:0000313" key="9">
    <source>
        <dbReference type="Proteomes" id="UP000580683"/>
    </source>
</evidence>
<keyword evidence="4" id="KW-0472">Membrane</keyword>
<keyword evidence="2" id="KW-0677">Repeat</keyword>
<dbReference type="PANTHER" id="PTHR46652">
    <property type="entry name" value="LEUCINE-RICH REPEAT AND IQ DOMAIN-CONTAINING PROTEIN 1-RELATED"/>
    <property type="match status" value="1"/>
</dbReference>
<dbReference type="InterPro" id="IPR050836">
    <property type="entry name" value="SDS22/Internalin_LRR"/>
</dbReference>
<dbReference type="InterPro" id="IPR032675">
    <property type="entry name" value="LRR_dom_sf"/>
</dbReference>
<dbReference type="InterPro" id="IPR044056">
    <property type="entry name" value="InlI_Ig-like"/>
</dbReference>
<dbReference type="Gene3D" id="3.80.10.10">
    <property type="entry name" value="Ribonuclease Inhibitor"/>
    <property type="match status" value="1"/>
</dbReference>
<dbReference type="Pfam" id="PF18981">
    <property type="entry name" value="InlK_D3"/>
    <property type="match status" value="2"/>
</dbReference>
<keyword evidence="1" id="KW-0433">Leucine-rich repeat</keyword>
<dbReference type="InterPro" id="IPR013783">
    <property type="entry name" value="Ig-like_fold"/>
</dbReference>
<evidence type="ECO:0000256" key="2">
    <source>
        <dbReference type="ARBA" id="ARBA00022737"/>
    </source>
</evidence>
<reference evidence="8 9" key="1">
    <citation type="submission" date="2020-03" db="EMBL/GenBank/DDBJ databases">
        <title>Soil Listeria distribution.</title>
        <authorList>
            <person name="Liao J."/>
            <person name="Wiedmann M."/>
        </authorList>
    </citation>
    <scope>NUCLEOTIDE SEQUENCE [LARGE SCALE GENOMIC DNA]</scope>
    <source>
        <strain evidence="8 9">FSL L7-0504</strain>
    </source>
</reference>
<feature type="chain" id="PRO_5032441162" evidence="5">
    <location>
        <begin position="31"/>
        <end position="615"/>
    </location>
</feature>
<accession>A0A842CS33</accession>
<name>A0A842CS33_9LIST</name>
<protein>
    <submittedName>
        <fullName evidence="8">LapB repeat-containing protein</fullName>
    </submittedName>
</protein>
<dbReference type="Gene3D" id="2.60.40.3890">
    <property type="match status" value="1"/>
</dbReference>
<feature type="domain" description="Internalin I Ig-like" evidence="6">
    <location>
        <begin position="433"/>
        <end position="505"/>
    </location>
</feature>
<feature type="transmembrane region" description="Helical" evidence="4">
    <location>
        <begin position="593"/>
        <end position="611"/>
    </location>
</feature>
<gene>
    <name evidence="8" type="ORF">HCJ63_06755</name>
</gene>
<dbReference type="Proteomes" id="UP000580683">
    <property type="component" value="Unassembled WGS sequence"/>
</dbReference>
<sequence>MSMKTKLVKIGVCCAIVIVPVSQTTLPVFAAEQTGLKASQDNVNIPDAVFKQYLNSLLGQASTANITEAQMDSLTTISLSKLNITDLTGLEYAHNVKDLRIDSIHASNYSQIAGLNKLEKLTIMGTDVTSDKIPDLSQLTNLTNVDFSHSAHDDSILTKLNVLPKVSYINLDSNGAITDIMPLKSMPELKTLYVQFCGIHDYHGIENFPKLTQLYAYGQNIGGKKLINSEIKSSALTYNADNQTMYVPFTIMTERTVNYDGYTPDFLKSTSSSNTFFSMNEQEINGSRLTITSDGLTVSNVSKTDFDNLEKMEFNARIDLPYDTYNSPDQFKNGGSYTISGPVYDHYFTVDHSLTITADSEKTYVENKAVTEAAFLADIHAQSDDGSAVTSDFADKVDFTTPGTYTVTLQSENNAGLKADPVQVNVTIKATTTITADNSITYKTNTSKTEAEFLKDIQAKTNDGTVVTSDFATVVDFSKPGKYIVTLNAENDMQKGAPVQVTVIVEGETPVPDPTPTPDPTPDPDPTPNPDPTPSPTPSPTPNPTPDVTPSVDKPVTPIPSIPSLTVDEKKETTTSVKTAASTNALPKTGDSLPVAGVTVGALLIGLSWIVSRRK</sequence>
<dbReference type="PANTHER" id="PTHR46652:SF3">
    <property type="entry name" value="LEUCINE-RICH REPEAT-CONTAINING PROTEIN 9"/>
    <property type="match status" value="1"/>
</dbReference>
<evidence type="ECO:0000259" key="7">
    <source>
        <dbReference type="Pfam" id="PF22122"/>
    </source>
</evidence>
<dbReference type="InterPro" id="IPR054360">
    <property type="entry name" value="InlK_D2"/>
</dbReference>
<evidence type="ECO:0000256" key="3">
    <source>
        <dbReference type="SAM" id="MobiDB-lite"/>
    </source>
</evidence>
<evidence type="ECO:0000256" key="1">
    <source>
        <dbReference type="ARBA" id="ARBA00022614"/>
    </source>
</evidence>
<keyword evidence="4" id="KW-1133">Transmembrane helix</keyword>
<comment type="caution">
    <text evidence="8">The sequence shown here is derived from an EMBL/GenBank/DDBJ whole genome shotgun (WGS) entry which is preliminary data.</text>
</comment>
<evidence type="ECO:0000259" key="6">
    <source>
        <dbReference type="Pfam" id="PF18981"/>
    </source>
</evidence>
<evidence type="ECO:0000256" key="4">
    <source>
        <dbReference type="SAM" id="Phobius"/>
    </source>
</evidence>